<protein>
    <submittedName>
        <fullName evidence="14">Uncharacterized protein</fullName>
    </submittedName>
</protein>
<reference evidence="14 15" key="1">
    <citation type="submission" date="2022-05" db="EMBL/GenBank/DDBJ databases">
        <authorList>
            <consortium name="Genoscope - CEA"/>
            <person name="William W."/>
        </authorList>
    </citation>
    <scope>NUCLEOTIDE SEQUENCE [LARGE SCALE GENOMIC DNA]</scope>
</reference>
<dbReference type="PANTHER" id="PTHR11690:SF248">
    <property type="entry name" value="PICKPOCKET 17, ISOFORM A"/>
    <property type="match status" value="1"/>
</dbReference>
<evidence type="ECO:0000256" key="11">
    <source>
        <dbReference type="RuleBase" id="RU000679"/>
    </source>
</evidence>
<dbReference type="PANTHER" id="PTHR11690">
    <property type="entry name" value="AMILORIDE-SENSITIVE SODIUM CHANNEL-RELATED"/>
    <property type="match status" value="1"/>
</dbReference>
<evidence type="ECO:0000256" key="7">
    <source>
        <dbReference type="ARBA" id="ARBA00023065"/>
    </source>
</evidence>
<evidence type="ECO:0000256" key="13">
    <source>
        <dbReference type="SAM" id="Phobius"/>
    </source>
</evidence>
<feature type="compositionally biased region" description="Low complexity" evidence="12">
    <location>
        <begin position="128"/>
        <end position="141"/>
    </location>
</feature>
<name>A0ABN8Q6M4_9CNID</name>
<keyword evidence="4 11" id="KW-0812">Transmembrane</keyword>
<comment type="subcellular location">
    <subcellularLocation>
        <location evidence="1">Membrane</location>
        <topology evidence="1">Multi-pass membrane protein</topology>
    </subcellularLocation>
</comment>
<dbReference type="Proteomes" id="UP001159405">
    <property type="component" value="Unassembled WGS sequence"/>
</dbReference>
<sequence>MSTSPREGLLSQIKHKVSEFCGHTTAHGYGRVADAGESRARKWFWLLACCGAFVAFSVQLYFITEQYLSRPLKTRIKIMHDKKLSFPQVTICNINMIRKSKFPNEILQEYPELLDECKLSPLLKRSNKTTSRSSRANSNAKGLPNVNDLPEKDSLIERVLTSLAKIPEEKLISYGHQLEDMIIGCAFNYIDCLEEDMRNSWTHFWHKLYGNCYTFNKGINDVGETTEVMNSSQAGLGLTLEINIEQLDYVSVLSQEAGIRVFIGGQREMPFPYEQGISVSPGFSTAIELRKVAIGRLDPFENRSCIETGDELIEGNNIFRRYNVTYTSMSKFKRIQNFAARIATSMRTYDHITPVLKEVKWLPVATQLYFRNAIMASKCLTSRVPEYLSSQFTKREEISSKGGPVVRALGSQQCGPGSNPGVEAISGLNLLLVLSLASRGFSPITLVFPSPQKPTLPNSNSIWNTRTRLNEFNFLQQAGVLNTIPFFKTDGGQRTFYYRIVSFWNSMESCLLKLSSHCMYLNLIYNSLNIAKQNKRKINATIDIVILSNQLCKMSCFAELMNEKCGCVWYSISYDANIPVCDIENMTVVVCVNEVVDKFHDGACNNQCKEQCREDEFKSSVSMARWPSRQYLTSLLGELERHVPNITENRGDVGDYFLKLKIYYGELNYELIEEEAAYSMNSLWSDIGGLMGMWIGISVLTVVEVLELTATITATIVKTLKKKKSHIREVKPQKEDNLQRF</sequence>
<dbReference type="Gene3D" id="2.60.470.10">
    <property type="entry name" value="Acid-sensing ion channels like domains"/>
    <property type="match status" value="1"/>
</dbReference>
<dbReference type="Pfam" id="PF00858">
    <property type="entry name" value="ASC"/>
    <property type="match status" value="2"/>
</dbReference>
<evidence type="ECO:0000256" key="2">
    <source>
        <dbReference type="ARBA" id="ARBA00022448"/>
    </source>
</evidence>
<evidence type="ECO:0000256" key="10">
    <source>
        <dbReference type="ARBA" id="ARBA00023303"/>
    </source>
</evidence>
<dbReference type="InterPro" id="IPR001873">
    <property type="entry name" value="ENaC"/>
</dbReference>
<feature type="region of interest" description="Disordered" evidence="12">
    <location>
        <begin position="126"/>
        <end position="146"/>
    </location>
</feature>
<evidence type="ECO:0000256" key="1">
    <source>
        <dbReference type="ARBA" id="ARBA00004141"/>
    </source>
</evidence>
<organism evidence="14 15">
    <name type="scientific">Porites lobata</name>
    <dbReference type="NCBI Taxonomy" id="104759"/>
    <lineage>
        <taxon>Eukaryota</taxon>
        <taxon>Metazoa</taxon>
        <taxon>Cnidaria</taxon>
        <taxon>Anthozoa</taxon>
        <taxon>Hexacorallia</taxon>
        <taxon>Scleractinia</taxon>
        <taxon>Fungiina</taxon>
        <taxon>Poritidae</taxon>
        <taxon>Porites</taxon>
    </lineage>
</organism>
<keyword evidence="10 11" id="KW-0407">Ion channel</keyword>
<evidence type="ECO:0000256" key="5">
    <source>
        <dbReference type="ARBA" id="ARBA00022989"/>
    </source>
</evidence>
<dbReference type="PRINTS" id="PR01078">
    <property type="entry name" value="AMINACHANNEL"/>
</dbReference>
<evidence type="ECO:0000256" key="4">
    <source>
        <dbReference type="ARBA" id="ARBA00022692"/>
    </source>
</evidence>
<feature type="transmembrane region" description="Helical" evidence="13">
    <location>
        <begin position="43"/>
        <end position="63"/>
    </location>
</feature>
<evidence type="ECO:0000313" key="15">
    <source>
        <dbReference type="Proteomes" id="UP001159405"/>
    </source>
</evidence>
<evidence type="ECO:0000256" key="9">
    <source>
        <dbReference type="ARBA" id="ARBA00023201"/>
    </source>
</evidence>
<keyword evidence="3 11" id="KW-0894">Sodium channel</keyword>
<keyword evidence="2 11" id="KW-0813">Transport</keyword>
<keyword evidence="9 11" id="KW-0739">Sodium transport</keyword>
<keyword evidence="7 11" id="KW-0406">Ion transport</keyword>
<dbReference type="EMBL" id="CALNXK010000103">
    <property type="protein sequence ID" value="CAH3156042.1"/>
    <property type="molecule type" value="Genomic_DNA"/>
</dbReference>
<evidence type="ECO:0000256" key="3">
    <source>
        <dbReference type="ARBA" id="ARBA00022461"/>
    </source>
</evidence>
<comment type="caution">
    <text evidence="14">The sequence shown here is derived from an EMBL/GenBank/DDBJ whole genome shotgun (WGS) entry which is preliminary data.</text>
</comment>
<keyword evidence="6" id="KW-0915">Sodium</keyword>
<dbReference type="Gene3D" id="1.10.287.820">
    <property type="entry name" value="Acid-sensing ion channel domain"/>
    <property type="match status" value="1"/>
</dbReference>
<evidence type="ECO:0000256" key="8">
    <source>
        <dbReference type="ARBA" id="ARBA00023136"/>
    </source>
</evidence>
<keyword evidence="15" id="KW-1185">Reference proteome</keyword>
<accession>A0ABN8Q6M4</accession>
<keyword evidence="8 13" id="KW-0472">Membrane</keyword>
<proteinExistence type="inferred from homology"/>
<comment type="similarity">
    <text evidence="11">Belongs to the amiloride-sensitive sodium channel (TC 1.A.6) family.</text>
</comment>
<evidence type="ECO:0000313" key="14">
    <source>
        <dbReference type="EMBL" id="CAH3156042.1"/>
    </source>
</evidence>
<keyword evidence="5 13" id="KW-1133">Transmembrane helix</keyword>
<evidence type="ECO:0000256" key="6">
    <source>
        <dbReference type="ARBA" id="ARBA00023053"/>
    </source>
</evidence>
<evidence type="ECO:0000256" key="12">
    <source>
        <dbReference type="SAM" id="MobiDB-lite"/>
    </source>
</evidence>
<gene>
    <name evidence="14" type="ORF">PLOB_00001616</name>
</gene>
<dbReference type="Gene3D" id="1.10.287.770">
    <property type="entry name" value="YojJ-like"/>
    <property type="match status" value="1"/>
</dbReference>